<evidence type="ECO:0000259" key="4">
    <source>
        <dbReference type="Pfam" id="PF18640"/>
    </source>
</evidence>
<accession>A0ABY8AQ31</accession>
<evidence type="ECO:0000313" key="6">
    <source>
        <dbReference type="Proteomes" id="UP001222087"/>
    </source>
</evidence>
<dbReference type="RefSeq" id="WP_275088566.1">
    <property type="nucleotide sequence ID" value="NZ_CP119078.1"/>
</dbReference>
<feature type="domain" description="LepB N-terminal" evidence="4">
    <location>
        <begin position="136"/>
        <end position="328"/>
    </location>
</feature>
<evidence type="ECO:0000259" key="3">
    <source>
        <dbReference type="Pfam" id="PF18227"/>
    </source>
</evidence>
<evidence type="ECO:0000256" key="1">
    <source>
        <dbReference type="SAM" id="Phobius"/>
    </source>
</evidence>
<proteinExistence type="predicted"/>
<dbReference type="InterPro" id="IPR041585">
    <property type="entry name" value="LepB_GAP_N"/>
</dbReference>
<feature type="transmembrane region" description="Helical" evidence="1">
    <location>
        <begin position="1001"/>
        <end position="1022"/>
    </location>
</feature>
<dbReference type="InterPro" id="IPR040519">
    <property type="entry name" value="LepB_N"/>
</dbReference>
<feature type="domain" description="LepB GAP" evidence="2">
    <location>
        <begin position="353"/>
        <end position="538"/>
    </location>
</feature>
<dbReference type="EMBL" id="CP119078">
    <property type="protein sequence ID" value="WED42750.1"/>
    <property type="molecule type" value="Genomic_DNA"/>
</dbReference>
<keyword evidence="1" id="KW-0472">Membrane</keyword>
<dbReference type="Gene3D" id="1.20.120.1700">
    <property type="match status" value="1"/>
</dbReference>
<name>A0ABY8AQ31_9GAMM</name>
<reference evidence="5 6" key="1">
    <citation type="submission" date="2023-02" db="EMBL/GenBank/DDBJ databases">
        <title>Genome Sequence of L. cardiaca H63T.</title>
        <authorList>
            <person name="Lopez A.E."/>
            <person name="Cianciotto N.P."/>
        </authorList>
    </citation>
    <scope>NUCLEOTIDE SEQUENCE [LARGE SCALE GENOMIC DNA]</scope>
    <source>
        <strain evidence="5 6">H63</strain>
    </source>
</reference>
<dbReference type="Pfam" id="PF18640">
    <property type="entry name" value="LepB_N"/>
    <property type="match status" value="1"/>
</dbReference>
<dbReference type="Pfam" id="PF18227">
    <property type="entry name" value="LepB_GAP_C"/>
    <property type="match status" value="1"/>
</dbReference>
<keyword evidence="1" id="KW-0812">Transmembrane</keyword>
<evidence type="ECO:0000259" key="2">
    <source>
        <dbReference type="Pfam" id="PF18172"/>
    </source>
</evidence>
<dbReference type="Proteomes" id="UP001222087">
    <property type="component" value="Chromosome"/>
</dbReference>
<keyword evidence="1" id="KW-1133">Transmembrane helix</keyword>
<organism evidence="5 6">
    <name type="scientific">Legionella cardiaca</name>
    <dbReference type="NCBI Taxonomy" id="1071983"/>
    <lineage>
        <taxon>Bacteria</taxon>
        <taxon>Pseudomonadati</taxon>
        <taxon>Pseudomonadota</taxon>
        <taxon>Gammaproteobacteria</taxon>
        <taxon>Legionellales</taxon>
        <taxon>Legionellaceae</taxon>
        <taxon>Legionella</taxon>
    </lineage>
</organism>
<gene>
    <name evidence="5" type="ORF">PXX05_12725</name>
</gene>
<dbReference type="InterPro" id="IPR040484">
    <property type="entry name" value="LepB_GAP_C"/>
</dbReference>
<protein>
    <submittedName>
        <fullName evidence="5">LepB GTPase-activating domain-containing protein</fullName>
    </submittedName>
</protein>
<sequence length="1063" mass="119619">MPIYQGKQLTKVGDKTGGKTKGDINGFYTTETGEKFFIKQPKGAEKKEIFTELFAGLLLKEFKQRIIEPLIAAEVFPKGYADSLIFADLIQLEDGSYALIQPFVSFVELFRLIGTGYKDGSDRDPFFEMLNGPSAYPLLTQGGQYFGLSISLMFSLWFGAYSVHSGNMVYLTPANAHPLEKSIKQFARIDWGDAFRHFASPENNKDILSPAEYDGFLNFKKFTKGYIENYRNIMGLFTAIAGKGKDIQKKMQELAPEGKTAILLLEMVNSALSQIPSDLLDDETKKELATYLDIPEFATVTFGAEGNYAAVANKFTQTLDSRLSKITELKERYTPKADDTLFQSTFQTKAEVLSISEDVAFPDVITFLDEKTIWTNPRLLDFSKLDLKQLASQFNRHLDLIAHQTEVNNFWAHQEKSNHNQLVPFYKGNTELQNGHAFVPQYREGTILRRLFTLNLDKTGAYRFTPYESAVSEYRKQNNVPSLWTAVEEVSTAGSAIIGHIRSIQKLQTSTEFKETDLAQEMVHAVAGLRDAIAKFNEYSINLGTFFERSLPGSPLTFESNFFYAISEQELAEMNGAQLATICLEELNDVEPSALLFRIIKNTSQWELMEKAFTQQENVFLARVDNAKDKIGELRELRANVIEFFAKELEFQGTDSTNIAAKEIAFKAMQEVASKFSRKFSAISDSVAEAELELSKLKTLDNNYKSKKILFEESGDKITAFSSLAEAYQALPLSLKTAYVPEYHDAIERVWLCHIARFDSVVTELSAEKLEDKIQEFTAMQDFFTKFPEVFATKYQEAFDQRKKIHVFYQGINSYIKLPTLAKKVEGYAKLTSAAKDIQDNVSMRDLHLEILKSHQVLAQIAVNELLPGDTTMAEVNQALNKLDALLPATIEASTRETFMENAINDKILWGALAETKKSALSAEVIADMLELKKFRDAKQALNHDKGFGEDYSTSVDNFYQQALTIRLSDAPIKEQAGAIVNAAEKEFRPRHSTRRLIADVLMMISVLFAGLGLFIGGARVLSDKTFFFSSMPTDRKAELTTWVQKSDTEADDARIIVAPSAA</sequence>
<dbReference type="Pfam" id="PF18172">
    <property type="entry name" value="LepB_GAP_N"/>
    <property type="match status" value="1"/>
</dbReference>
<keyword evidence="6" id="KW-1185">Reference proteome</keyword>
<dbReference type="Gene3D" id="1.25.40.830">
    <property type="match status" value="1"/>
</dbReference>
<feature type="domain" description="LepB GAP" evidence="3">
    <location>
        <begin position="558"/>
        <end position="638"/>
    </location>
</feature>
<evidence type="ECO:0000313" key="5">
    <source>
        <dbReference type="EMBL" id="WED42750.1"/>
    </source>
</evidence>